<organism evidence="2 3">
    <name type="scientific">Candidatus Intestinimonas pullistercoris</name>
    <dbReference type="NCBI Taxonomy" id="2838623"/>
    <lineage>
        <taxon>Bacteria</taxon>
        <taxon>Bacillati</taxon>
        <taxon>Bacillota</taxon>
        <taxon>Clostridia</taxon>
        <taxon>Eubacteriales</taxon>
        <taxon>Intestinimonas</taxon>
    </lineage>
</organism>
<evidence type="ECO:0008006" key="4">
    <source>
        <dbReference type="Google" id="ProtNLM"/>
    </source>
</evidence>
<feature type="transmembrane region" description="Helical" evidence="1">
    <location>
        <begin position="39"/>
        <end position="62"/>
    </location>
</feature>
<name>A0A9D2SY40_9FIRM</name>
<keyword evidence="1" id="KW-0472">Membrane</keyword>
<keyword evidence="1" id="KW-0812">Transmembrane</keyword>
<feature type="transmembrane region" description="Helical" evidence="1">
    <location>
        <begin position="69"/>
        <end position="91"/>
    </location>
</feature>
<comment type="caution">
    <text evidence="2">The sequence shown here is derived from an EMBL/GenBank/DDBJ whole genome shotgun (WGS) entry which is preliminary data.</text>
</comment>
<sequence length="171" mass="18800">MGRARLTTRRLVLFALLEAILVGLQVVMAAFPNIEAVSLLIMVYTVVFGGGVAYIIAGFVVLEMLLWGFNTWVISYCYVWAVLAILAWLFRGMESRLGWAILSGAYGLSFGALCALVYLPIGGPAMFVATWVAGIPFDLLHCAGNFAMALLLFQPCRRVLTALWQRMGDQQ</sequence>
<keyword evidence="1" id="KW-1133">Transmembrane helix</keyword>
<evidence type="ECO:0000313" key="2">
    <source>
        <dbReference type="EMBL" id="HJC40048.1"/>
    </source>
</evidence>
<feature type="transmembrane region" description="Helical" evidence="1">
    <location>
        <begin position="131"/>
        <end position="153"/>
    </location>
</feature>
<accession>A0A9D2SY40</accession>
<gene>
    <name evidence="2" type="ORF">H9701_00655</name>
</gene>
<protein>
    <recommendedName>
        <fullName evidence="4">Energy-coupling factor transport system substrate-specific component</fullName>
    </recommendedName>
</protein>
<reference evidence="2" key="2">
    <citation type="submission" date="2021-04" db="EMBL/GenBank/DDBJ databases">
        <authorList>
            <person name="Gilroy R."/>
        </authorList>
    </citation>
    <scope>NUCLEOTIDE SEQUENCE</scope>
    <source>
        <strain evidence="2">CHK186-1790</strain>
    </source>
</reference>
<dbReference type="AlphaFoldDB" id="A0A9D2SY40"/>
<feature type="transmembrane region" description="Helical" evidence="1">
    <location>
        <begin position="97"/>
        <end position="119"/>
    </location>
</feature>
<dbReference type="Proteomes" id="UP000823882">
    <property type="component" value="Unassembled WGS sequence"/>
</dbReference>
<reference evidence="2" key="1">
    <citation type="journal article" date="2021" name="PeerJ">
        <title>Extensive microbial diversity within the chicken gut microbiome revealed by metagenomics and culture.</title>
        <authorList>
            <person name="Gilroy R."/>
            <person name="Ravi A."/>
            <person name="Getino M."/>
            <person name="Pursley I."/>
            <person name="Horton D.L."/>
            <person name="Alikhan N.F."/>
            <person name="Baker D."/>
            <person name="Gharbi K."/>
            <person name="Hall N."/>
            <person name="Watson M."/>
            <person name="Adriaenssens E.M."/>
            <person name="Foster-Nyarko E."/>
            <person name="Jarju S."/>
            <person name="Secka A."/>
            <person name="Antonio M."/>
            <person name="Oren A."/>
            <person name="Chaudhuri R.R."/>
            <person name="La Ragione R."/>
            <person name="Hildebrand F."/>
            <person name="Pallen M.J."/>
        </authorList>
    </citation>
    <scope>NUCLEOTIDE SEQUENCE</scope>
    <source>
        <strain evidence="2">CHK186-1790</strain>
    </source>
</reference>
<dbReference type="EMBL" id="DWWJ01000010">
    <property type="protein sequence ID" value="HJC40048.1"/>
    <property type="molecule type" value="Genomic_DNA"/>
</dbReference>
<evidence type="ECO:0000256" key="1">
    <source>
        <dbReference type="SAM" id="Phobius"/>
    </source>
</evidence>
<proteinExistence type="predicted"/>
<evidence type="ECO:0000313" key="3">
    <source>
        <dbReference type="Proteomes" id="UP000823882"/>
    </source>
</evidence>